<organism evidence="2 3">
    <name type="scientific">Aphanomyces euteiches</name>
    <dbReference type="NCBI Taxonomy" id="100861"/>
    <lineage>
        <taxon>Eukaryota</taxon>
        <taxon>Sar</taxon>
        <taxon>Stramenopiles</taxon>
        <taxon>Oomycota</taxon>
        <taxon>Saprolegniomycetes</taxon>
        <taxon>Saprolegniales</taxon>
        <taxon>Verrucalvaceae</taxon>
        <taxon>Aphanomyces</taxon>
    </lineage>
</organism>
<evidence type="ECO:0000313" key="2">
    <source>
        <dbReference type="EMBL" id="KAF0722255.1"/>
    </source>
</evidence>
<keyword evidence="3" id="KW-1185">Reference proteome</keyword>
<proteinExistence type="predicted"/>
<comment type="caution">
    <text evidence="2">The sequence shown here is derived from an EMBL/GenBank/DDBJ whole genome shotgun (WGS) entry which is preliminary data.</text>
</comment>
<sequence length="254" mass="28937">MGAQLDSSKTNDNDIQNEPPSEQARASNSFLKPKKTSKRKQEDLAKSWASEILFDHLRDLQLKTLLVKFSDPQRQAYHVTMGDIPHLTSSDLSASIKRTQTKDGRLDWHPDNLSLKEIVDLLAQHAVQGNELVDNVTRRERYAARPIAEPLEAWLNEGKIDELWQWASVNALTANFHITELNTTKPAAFQTFVRLHTWRRWISATTAPEAMSFAEGFKHVFGCLPTVENLNNFPIGCSFCRKIGVARWPLFPWS</sequence>
<evidence type="ECO:0000313" key="3">
    <source>
        <dbReference type="Proteomes" id="UP000481153"/>
    </source>
</evidence>
<feature type="compositionally biased region" description="Polar residues" evidence="1">
    <location>
        <begin position="1"/>
        <end position="30"/>
    </location>
</feature>
<dbReference type="VEuPathDB" id="FungiDB:AeMF1_016684"/>
<name>A0A6G0W6Z0_9STRA</name>
<reference evidence="2 3" key="1">
    <citation type="submission" date="2019-07" db="EMBL/GenBank/DDBJ databases">
        <title>Genomics analysis of Aphanomyces spp. identifies a new class of oomycete effector associated with host adaptation.</title>
        <authorList>
            <person name="Gaulin E."/>
        </authorList>
    </citation>
    <scope>NUCLEOTIDE SEQUENCE [LARGE SCALE GENOMIC DNA]</scope>
    <source>
        <strain evidence="2 3">ATCC 201684</strain>
    </source>
</reference>
<dbReference type="EMBL" id="VJMJ01000340">
    <property type="protein sequence ID" value="KAF0722255.1"/>
    <property type="molecule type" value="Genomic_DNA"/>
</dbReference>
<dbReference type="AlphaFoldDB" id="A0A6G0W6Z0"/>
<protein>
    <submittedName>
        <fullName evidence="2">Uncharacterized protein</fullName>
    </submittedName>
</protein>
<evidence type="ECO:0000256" key="1">
    <source>
        <dbReference type="SAM" id="MobiDB-lite"/>
    </source>
</evidence>
<feature type="region of interest" description="Disordered" evidence="1">
    <location>
        <begin position="1"/>
        <end position="42"/>
    </location>
</feature>
<accession>A0A6G0W6Z0</accession>
<dbReference type="Proteomes" id="UP000481153">
    <property type="component" value="Unassembled WGS sequence"/>
</dbReference>
<gene>
    <name evidence="2" type="ORF">Ae201684_018548</name>
</gene>